<dbReference type="AlphaFoldDB" id="A0AAW3W6P2"/>
<accession>A0AAW3W6P2</accession>
<sequence>MLSVTNENIEKFSRLKEKYLSQTKIPQKNNWLRVSENDIWLRFITQILIIGSSAPADKFNDSISLRERVSYSSLQKLETDIEKMEAIHYVLRKIRCRYVGDNIQKGWKVKSLANNFNKLQQFNGGPKGFLVSLEELIDDNKETQAINILKKMKGFKDKSCRDFLMEYGMIDNRIALDTRLYNILVKLDVSIPALEEIQRSSRVYNKVENDILQYICKPLGLLGVELDRMLYQNYNSIMVDF</sequence>
<dbReference type="RefSeq" id="WP_171780297.1">
    <property type="nucleotide sequence ID" value="NZ_JABAGV010000012.1"/>
</dbReference>
<protein>
    <submittedName>
        <fullName evidence="1">Uncharacterized protein</fullName>
    </submittedName>
</protein>
<comment type="caution">
    <text evidence="1">The sequence shown here is derived from an EMBL/GenBank/DDBJ whole genome shotgun (WGS) entry which is preliminary data.</text>
</comment>
<reference evidence="1" key="2">
    <citation type="journal article" date="2022" name="Nat. Biotechnol.">
        <title>Carbon-negative production of acetone and isopropanol by gas fermentation at industrial pilot scale.</title>
        <authorList>
            <person name="Liew F.E."/>
            <person name="Nogle R."/>
            <person name="Abdalla T."/>
            <person name="Rasor B.J."/>
            <person name="Canter C."/>
            <person name="Jensen R.O."/>
            <person name="Wang L."/>
            <person name="Strutz J."/>
            <person name="Chirania P."/>
            <person name="De Tissera S."/>
            <person name="Mueller A.P."/>
            <person name="Ruan Z."/>
            <person name="Gao A."/>
            <person name="Tran L."/>
            <person name="Engle N.L."/>
            <person name="Bromley J.C."/>
            <person name="Daniell J."/>
            <person name="Conrado R."/>
            <person name="Tschaplinski T.J."/>
            <person name="Giannone R.J."/>
            <person name="Hettich R.L."/>
            <person name="Karim A.S."/>
            <person name="Simpson S.D."/>
            <person name="Brown S.D."/>
            <person name="Leang C."/>
            <person name="Jewett M.C."/>
            <person name="Kopke M."/>
        </authorList>
    </citation>
    <scope>NUCLEOTIDE SEQUENCE</scope>
    <source>
        <strain evidence="1">DJ015</strain>
    </source>
</reference>
<name>A0AAW3W6P2_CLOBE</name>
<evidence type="ECO:0000313" key="2">
    <source>
        <dbReference type="Proteomes" id="UP001194098"/>
    </source>
</evidence>
<gene>
    <name evidence="1" type="ORF">HGI39_06400</name>
</gene>
<dbReference type="Proteomes" id="UP001194098">
    <property type="component" value="Unassembled WGS sequence"/>
</dbReference>
<evidence type="ECO:0000313" key="1">
    <source>
        <dbReference type="EMBL" id="MBC2474346.1"/>
    </source>
</evidence>
<organism evidence="1 2">
    <name type="scientific">Clostridium beijerinckii</name>
    <name type="common">Clostridium MP</name>
    <dbReference type="NCBI Taxonomy" id="1520"/>
    <lineage>
        <taxon>Bacteria</taxon>
        <taxon>Bacillati</taxon>
        <taxon>Bacillota</taxon>
        <taxon>Clostridia</taxon>
        <taxon>Eubacteriales</taxon>
        <taxon>Clostridiaceae</taxon>
        <taxon>Clostridium</taxon>
    </lineage>
</organism>
<reference evidence="1" key="1">
    <citation type="submission" date="2020-04" db="EMBL/GenBank/DDBJ databases">
        <authorList>
            <person name="Brown S."/>
        </authorList>
    </citation>
    <scope>NUCLEOTIDE SEQUENCE</scope>
    <source>
        <strain evidence="1">DJ015</strain>
    </source>
</reference>
<dbReference type="EMBL" id="JABAGV010000012">
    <property type="protein sequence ID" value="MBC2474346.1"/>
    <property type="molecule type" value="Genomic_DNA"/>
</dbReference>
<proteinExistence type="predicted"/>